<dbReference type="GO" id="GO:0003964">
    <property type="term" value="F:RNA-directed DNA polymerase activity"/>
    <property type="evidence" value="ECO:0007669"/>
    <property type="project" value="UniProtKB-KW"/>
</dbReference>
<dbReference type="OrthoDB" id="1110994at2759"/>
<evidence type="ECO:0000256" key="9">
    <source>
        <dbReference type="ARBA" id="ARBA00022908"/>
    </source>
</evidence>
<evidence type="ECO:0000256" key="7">
    <source>
        <dbReference type="ARBA" id="ARBA00022842"/>
    </source>
</evidence>
<keyword evidence="11" id="KW-0808">Transferase</keyword>
<evidence type="ECO:0000256" key="8">
    <source>
        <dbReference type="ARBA" id="ARBA00022884"/>
    </source>
</evidence>
<dbReference type="InterPro" id="IPR012337">
    <property type="entry name" value="RNaseH-like_sf"/>
</dbReference>
<accession>I2FLZ6</accession>
<evidence type="ECO:0000256" key="13">
    <source>
        <dbReference type="ARBA" id="ARBA00048173"/>
    </source>
</evidence>
<keyword evidence="3" id="KW-0540">Nuclease</keyword>
<dbReference type="PROSITE" id="PS50994">
    <property type="entry name" value="INTEGRASE"/>
    <property type="match status" value="1"/>
</dbReference>
<dbReference type="PANTHER" id="PTHR42648:SF11">
    <property type="entry name" value="TRANSPOSON TY4-P GAG-POL POLYPROTEIN"/>
    <property type="match status" value="1"/>
</dbReference>
<dbReference type="GO" id="GO:0005634">
    <property type="term" value="C:nucleus"/>
    <property type="evidence" value="ECO:0007669"/>
    <property type="project" value="UniProtKB-ARBA"/>
</dbReference>
<evidence type="ECO:0000313" key="16">
    <source>
        <dbReference type="EMBL" id="CCF47939.1"/>
    </source>
</evidence>
<evidence type="ECO:0000256" key="1">
    <source>
        <dbReference type="ARBA" id="ARBA00022578"/>
    </source>
</evidence>
<evidence type="ECO:0000256" key="6">
    <source>
        <dbReference type="ARBA" id="ARBA00022801"/>
    </source>
</evidence>
<dbReference type="InterPro" id="IPR036397">
    <property type="entry name" value="RNaseH_sf"/>
</dbReference>
<evidence type="ECO:0000259" key="15">
    <source>
        <dbReference type="PROSITE" id="PS50994"/>
    </source>
</evidence>
<name>I2FLZ6_USTHO</name>
<dbReference type="GO" id="GO:0003723">
    <property type="term" value="F:RNA binding"/>
    <property type="evidence" value="ECO:0007669"/>
    <property type="project" value="UniProtKB-KW"/>
</dbReference>
<keyword evidence="11" id="KW-0239">DNA-directed DNA polymerase</keyword>
<keyword evidence="4" id="KW-0479">Metal-binding</keyword>
<keyword evidence="8" id="KW-0694">RNA-binding</keyword>
<dbReference type="Gene3D" id="3.30.420.10">
    <property type="entry name" value="Ribonuclease H-like superfamily/Ribonuclease H"/>
    <property type="match status" value="1"/>
</dbReference>
<gene>
    <name evidence="16" type="ORF">UHOR_12237</name>
</gene>
<evidence type="ECO:0000256" key="5">
    <source>
        <dbReference type="ARBA" id="ARBA00022759"/>
    </source>
</evidence>
<dbReference type="Proteomes" id="UP000006174">
    <property type="component" value="Unassembled WGS sequence"/>
</dbReference>
<dbReference type="AlphaFoldDB" id="I2FLZ6"/>
<evidence type="ECO:0000313" key="17">
    <source>
        <dbReference type="Proteomes" id="UP000006174"/>
    </source>
</evidence>
<comment type="catalytic activity">
    <reaction evidence="14">
        <text>DNA(n) + a 2'-deoxyribonucleoside 5'-triphosphate = DNA(n+1) + diphosphate</text>
        <dbReference type="Rhea" id="RHEA:22508"/>
        <dbReference type="Rhea" id="RHEA-COMP:17339"/>
        <dbReference type="Rhea" id="RHEA-COMP:17340"/>
        <dbReference type="ChEBI" id="CHEBI:33019"/>
        <dbReference type="ChEBI" id="CHEBI:61560"/>
        <dbReference type="ChEBI" id="CHEBI:173112"/>
        <dbReference type="EC" id="2.7.7.7"/>
    </reaction>
</comment>
<dbReference type="SUPFAM" id="SSF53098">
    <property type="entry name" value="Ribonuclease H-like"/>
    <property type="match status" value="1"/>
</dbReference>
<dbReference type="HOGENOM" id="CLU_072150_0_0_1"/>
<dbReference type="GO" id="GO:0016787">
    <property type="term" value="F:hydrolase activity"/>
    <property type="evidence" value="ECO:0007669"/>
    <property type="project" value="UniProtKB-KW"/>
</dbReference>
<dbReference type="EMBL" id="CAGI01000027">
    <property type="protein sequence ID" value="CCF47939.1"/>
    <property type="molecule type" value="Genomic_DNA"/>
</dbReference>
<keyword evidence="12" id="KW-0233">DNA recombination</keyword>
<comment type="catalytic activity">
    <reaction evidence="13">
        <text>DNA(n) + a 2'-deoxyribonucleoside 5'-triphosphate = DNA(n+1) + diphosphate</text>
        <dbReference type="Rhea" id="RHEA:22508"/>
        <dbReference type="Rhea" id="RHEA-COMP:17339"/>
        <dbReference type="Rhea" id="RHEA-COMP:17340"/>
        <dbReference type="ChEBI" id="CHEBI:33019"/>
        <dbReference type="ChEBI" id="CHEBI:61560"/>
        <dbReference type="ChEBI" id="CHEBI:173112"/>
        <dbReference type="EC" id="2.7.7.49"/>
    </reaction>
</comment>
<keyword evidence="2" id="KW-0548">Nucleotidyltransferase</keyword>
<keyword evidence="5" id="KW-0255">Endonuclease</keyword>
<keyword evidence="1" id="KW-0815">Transposition</keyword>
<dbReference type="GO" id="GO:0003887">
    <property type="term" value="F:DNA-directed DNA polymerase activity"/>
    <property type="evidence" value="ECO:0007669"/>
    <property type="project" value="UniProtKB-KW"/>
</dbReference>
<evidence type="ECO:0000256" key="11">
    <source>
        <dbReference type="ARBA" id="ARBA00022932"/>
    </source>
</evidence>
<keyword evidence="9" id="KW-0229">DNA integration</keyword>
<dbReference type="GO" id="GO:0032196">
    <property type="term" value="P:transposition"/>
    <property type="evidence" value="ECO:0007669"/>
    <property type="project" value="UniProtKB-KW"/>
</dbReference>
<keyword evidence="7" id="KW-0460">Magnesium</keyword>
<dbReference type="GO" id="GO:0046872">
    <property type="term" value="F:metal ion binding"/>
    <property type="evidence" value="ECO:0007669"/>
    <property type="project" value="UniProtKB-KW"/>
</dbReference>
<keyword evidence="6" id="KW-0378">Hydrolase</keyword>
<dbReference type="InterPro" id="IPR039537">
    <property type="entry name" value="Retrotran_Ty1/copia-like"/>
</dbReference>
<keyword evidence="10" id="KW-0695">RNA-directed DNA polymerase</keyword>
<evidence type="ECO:0000256" key="12">
    <source>
        <dbReference type="ARBA" id="ARBA00023172"/>
    </source>
</evidence>
<evidence type="ECO:0000256" key="14">
    <source>
        <dbReference type="ARBA" id="ARBA00049244"/>
    </source>
</evidence>
<sequence>MVNSKQHRQGWCDANDSITIITADSGKLPVPKIGGTVSLLSLSPMTKQWEQMTYNNCLLVPGLVTNLIGTKTVTQAKGKVTFKDELVTAQDCHGCAIGVPISSNGYPAAGMILWDDSMPKPKVSLAFSGMWQRKTQLCKNDTKANLWHCHLCHPGYNTNLCTQSATIAHNIPLVQATQLKVLCDTCICSKAVARMEPHPSNVKHPLKLMSMDIMGPLHECPQFSYVLIIYDAFSGMIWVQGLLDKAHATTEALYWLSETHQPPQCQSTSMTMGCDIKEIQVDQGELWTASFQNLCLSSSIKITASPMQQHTDNAFAERAIQCWKLKSFRSQYW</sequence>
<evidence type="ECO:0000256" key="3">
    <source>
        <dbReference type="ARBA" id="ARBA00022722"/>
    </source>
</evidence>
<evidence type="ECO:0000256" key="2">
    <source>
        <dbReference type="ARBA" id="ARBA00022695"/>
    </source>
</evidence>
<dbReference type="GO" id="GO:0015074">
    <property type="term" value="P:DNA integration"/>
    <property type="evidence" value="ECO:0007669"/>
    <property type="project" value="UniProtKB-KW"/>
</dbReference>
<protein>
    <recommendedName>
        <fullName evidence="15">Integrase catalytic domain-containing protein</fullName>
    </recommendedName>
</protein>
<organism evidence="16 17">
    <name type="scientific">Ustilago hordei</name>
    <name type="common">Barley covered smut fungus</name>
    <dbReference type="NCBI Taxonomy" id="120017"/>
    <lineage>
        <taxon>Eukaryota</taxon>
        <taxon>Fungi</taxon>
        <taxon>Dikarya</taxon>
        <taxon>Basidiomycota</taxon>
        <taxon>Ustilaginomycotina</taxon>
        <taxon>Ustilaginomycetes</taxon>
        <taxon>Ustilaginales</taxon>
        <taxon>Ustilaginaceae</taxon>
        <taxon>Ustilago</taxon>
    </lineage>
</organism>
<dbReference type="InterPro" id="IPR001584">
    <property type="entry name" value="Integrase_cat-core"/>
</dbReference>
<comment type="caution">
    <text evidence="16">The sequence shown here is derived from an EMBL/GenBank/DDBJ whole genome shotgun (WGS) entry which is preliminary data.</text>
</comment>
<evidence type="ECO:0000256" key="10">
    <source>
        <dbReference type="ARBA" id="ARBA00022918"/>
    </source>
</evidence>
<reference evidence="16 17" key="1">
    <citation type="journal article" date="2012" name="Plant Cell">
        <title>Genome comparison of barley and maize smut fungi reveals targeted loss of RNA silencing components and species-specific presence of transposable elements.</title>
        <authorList>
            <person name="Laurie J.D."/>
            <person name="Ali S."/>
            <person name="Linning R."/>
            <person name="Mannhaupt G."/>
            <person name="Wong P."/>
            <person name="Gueldener U."/>
            <person name="Muensterkoetter M."/>
            <person name="Moore R."/>
            <person name="Kahmann R."/>
            <person name="Bakkeren G."/>
            <person name="Schirawski J."/>
        </authorList>
    </citation>
    <scope>NUCLEOTIDE SEQUENCE [LARGE SCALE GENOMIC DNA]</scope>
    <source>
        <strain evidence="17">Uh4875-4</strain>
    </source>
</reference>
<evidence type="ECO:0000256" key="4">
    <source>
        <dbReference type="ARBA" id="ARBA00022723"/>
    </source>
</evidence>
<dbReference type="GO" id="GO:0006310">
    <property type="term" value="P:DNA recombination"/>
    <property type="evidence" value="ECO:0007669"/>
    <property type="project" value="UniProtKB-KW"/>
</dbReference>
<dbReference type="GO" id="GO:0004519">
    <property type="term" value="F:endonuclease activity"/>
    <property type="evidence" value="ECO:0007669"/>
    <property type="project" value="UniProtKB-KW"/>
</dbReference>
<keyword evidence="17" id="KW-1185">Reference proteome</keyword>
<dbReference type="PANTHER" id="PTHR42648">
    <property type="entry name" value="TRANSPOSASE, PUTATIVE-RELATED"/>
    <property type="match status" value="1"/>
</dbReference>
<dbReference type="eggNOG" id="KOG0017">
    <property type="taxonomic scope" value="Eukaryota"/>
</dbReference>
<feature type="domain" description="Integrase catalytic" evidence="15">
    <location>
        <begin position="201"/>
        <end position="333"/>
    </location>
</feature>
<proteinExistence type="predicted"/>